<dbReference type="EMBL" id="BSDT01000001">
    <property type="protein sequence ID" value="GLI44566.1"/>
    <property type="molecule type" value="Genomic_DNA"/>
</dbReference>
<dbReference type="RefSeq" id="WP_270117869.1">
    <property type="nucleotide sequence ID" value="NZ_BAAAOL010000001.1"/>
</dbReference>
<evidence type="ECO:0000256" key="1">
    <source>
        <dbReference type="ARBA" id="ARBA00022801"/>
    </source>
</evidence>
<dbReference type="Proteomes" id="UP001144313">
    <property type="component" value="Unassembled WGS sequence"/>
</dbReference>
<sequence>MSERPQPLSVAAAQPELRPGDLAFNARAHAEAIRAAGARLVVFPELSLTSYALAAPAVALDDPALEQVMAACAETGAVALAGAPIKEGDAEFIAALRIDGDGVAVAYRKMHPDEEEGRRFRAATDPAVMELDGWRLGLAVCRDTMMFEHAPATAEYAKRSGRGGIDAYVAGSLFTPKGLIKRDKRMPQLARGYGMWVVQACFAGPGSDYPEVAGNSAVWAPDGTVAARADERPGRIVKAELSF</sequence>
<protein>
    <submittedName>
        <fullName evidence="3">Hydrolase</fullName>
    </submittedName>
</protein>
<evidence type="ECO:0000313" key="3">
    <source>
        <dbReference type="EMBL" id="GLI44566.1"/>
    </source>
</evidence>
<dbReference type="SUPFAM" id="SSF56317">
    <property type="entry name" value="Carbon-nitrogen hydrolase"/>
    <property type="match status" value="1"/>
</dbReference>
<dbReference type="PANTHER" id="PTHR43674">
    <property type="entry name" value="NITRILASE C965.09-RELATED"/>
    <property type="match status" value="1"/>
</dbReference>
<organism evidence="3 4">
    <name type="scientific">Glycomyces algeriensis</name>
    <dbReference type="NCBI Taxonomy" id="256037"/>
    <lineage>
        <taxon>Bacteria</taxon>
        <taxon>Bacillati</taxon>
        <taxon>Actinomycetota</taxon>
        <taxon>Actinomycetes</taxon>
        <taxon>Glycomycetales</taxon>
        <taxon>Glycomycetaceae</taxon>
        <taxon>Glycomyces</taxon>
    </lineage>
</organism>
<accession>A0A9W6LJC4</accession>
<dbReference type="InterPro" id="IPR003010">
    <property type="entry name" value="C-N_Hydrolase"/>
</dbReference>
<reference evidence="3" key="1">
    <citation type="submission" date="2022-12" db="EMBL/GenBank/DDBJ databases">
        <title>Reference genome sequencing for broad-spectrum identification of bacterial and archaeal isolates by mass spectrometry.</title>
        <authorList>
            <person name="Sekiguchi Y."/>
            <person name="Tourlousse D.M."/>
        </authorList>
    </citation>
    <scope>NUCLEOTIDE SEQUENCE</scope>
    <source>
        <strain evidence="3">LLR39Z86</strain>
    </source>
</reference>
<keyword evidence="1 3" id="KW-0378">Hydrolase</keyword>
<dbReference type="CDD" id="cd07197">
    <property type="entry name" value="nitrilase"/>
    <property type="match status" value="1"/>
</dbReference>
<dbReference type="Pfam" id="PF00795">
    <property type="entry name" value="CN_hydrolase"/>
    <property type="match status" value="1"/>
</dbReference>
<feature type="domain" description="CN hydrolase" evidence="2">
    <location>
        <begin position="8"/>
        <end position="243"/>
    </location>
</feature>
<name>A0A9W6LJC4_9ACTN</name>
<comment type="caution">
    <text evidence="3">The sequence shown here is derived from an EMBL/GenBank/DDBJ whole genome shotgun (WGS) entry which is preliminary data.</text>
</comment>
<dbReference type="PANTHER" id="PTHR43674:SF2">
    <property type="entry name" value="BETA-UREIDOPROPIONASE"/>
    <property type="match status" value="1"/>
</dbReference>
<dbReference type="Gene3D" id="3.60.110.10">
    <property type="entry name" value="Carbon-nitrogen hydrolase"/>
    <property type="match status" value="1"/>
</dbReference>
<keyword evidence="4" id="KW-1185">Reference proteome</keyword>
<dbReference type="GO" id="GO:0033388">
    <property type="term" value="P:putrescine biosynthetic process from arginine"/>
    <property type="evidence" value="ECO:0007669"/>
    <property type="project" value="TreeGrafter"/>
</dbReference>
<dbReference type="AlphaFoldDB" id="A0A9W6LJC4"/>
<proteinExistence type="predicted"/>
<dbReference type="GO" id="GO:0050126">
    <property type="term" value="F:N-carbamoylputrescine amidase activity"/>
    <property type="evidence" value="ECO:0007669"/>
    <property type="project" value="TreeGrafter"/>
</dbReference>
<gene>
    <name evidence="3" type="ORF">GALLR39Z86_44160</name>
</gene>
<dbReference type="InterPro" id="IPR036526">
    <property type="entry name" value="C-N_Hydrolase_sf"/>
</dbReference>
<evidence type="ECO:0000259" key="2">
    <source>
        <dbReference type="PROSITE" id="PS50263"/>
    </source>
</evidence>
<evidence type="ECO:0000313" key="4">
    <source>
        <dbReference type="Proteomes" id="UP001144313"/>
    </source>
</evidence>
<dbReference type="PROSITE" id="PS50263">
    <property type="entry name" value="CN_HYDROLASE"/>
    <property type="match status" value="1"/>
</dbReference>
<dbReference type="InterPro" id="IPR050345">
    <property type="entry name" value="Aliph_Amidase/BUP"/>
</dbReference>